<dbReference type="AlphaFoldDB" id="A0A848KND6"/>
<gene>
    <name evidence="1" type="ORF">FGL95_25790</name>
</gene>
<proteinExistence type="predicted"/>
<dbReference type="InterPro" id="IPR027417">
    <property type="entry name" value="P-loop_NTPase"/>
</dbReference>
<keyword evidence="2" id="KW-1185">Reference proteome</keyword>
<dbReference type="Proteomes" id="UP000535543">
    <property type="component" value="Unassembled WGS sequence"/>
</dbReference>
<dbReference type="CDD" id="cd01127">
    <property type="entry name" value="TrwB_TraG_TraD_VirD4"/>
    <property type="match status" value="2"/>
</dbReference>
<name>A0A848KND6_9NOCA</name>
<dbReference type="Gene3D" id="3.40.50.300">
    <property type="entry name" value="P-loop containing nucleotide triphosphate hydrolases"/>
    <property type="match status" value="2"/>
</dbReference>
<sequence length="706" mass="75583">MPDRALQWWELFIPRGLTLESVTAFVRPMASRPVIGMMRRTPLVVIEQWQITGTTRYLLAVESPLGEPFVRQLAAALPGLLFRPFNPAGRPTVSTAADIRLTSLAASLRTDVAGQVSTAVGAALASCPEDDALVLQWLLGPSQGRRTAPTEFTLSEQLGFRPIHEPSATDHSVWRQKASEPLFAVRGRIGTTSNAASLSGLRGALQLADSAHGHLRIDRPSIRSAQALNLVARKRWTGIVSAKELAVLLALPLDDATGRIVPIGNVPPLPSASGRVLGVSKHPATLGQTVVLPASAISRHTHTIGPTGSGKSNLLAHMALDDIRAGRALVLIEPKGDLCDAVLERLEDDARGRVVVVEAGETNRPIGTNPLAGDLDTIERRADEIVGLFRDLHGAALGPRSTDVLLHALLIASRIPDGTLVDVPAILANPVFRRRVAARIDDPLVLGPWLAWFDNLSDGERAQVVAPIMNKLRGFTSRASIRRLLGQSDPGWSWDDVLNNRGIVLVSLNRGVIGPEASGVLGALLLGQLWAAIQRRTRIPESQRRLASVIVDEWQLFAGSLDFADVLATSRGMGIGVTAAHQHLPQLTPAMRAAVSANMRSRVVFKPSGDDATSLAAQLGSLAVTADDLLRLQQYEAVTAMHDHDGAFHLVTQPLPAAINKASDVRRASQARFGRSGAAIDAELLRRWEQPPDTGVIGRLPGGGRP</sequence>
<dbReference type="InterPro" id="IPR051162">
    <property type="entry name" value="T4SS_component"/>
</dbReference>
<dbReference type="PANTHER" id="PTHR30121">
    <property type="entry name" value="UNCHARACTERIZED PROTEIN YJGR-RELATED"/>
    <property type="match status" value="1"/>
</dbReference>
<dbReference type="PANTHER" id="PTHR30121:SF11">
    <property type="entry name" value="AAA+ ATPASE DOMAIN-CONTAINING PROTEIN"/>
    <property type="match status" value="1"/>
</dbReference>
<evidence type="ECO:0000313" key="1">
    <source>
        <dbReference type="EMBL" id="NMN98454.1"/>
    </source>
</evidence>
<protein>
    <submittedName>
        <fullName evidence="1">Type IV secretory system conjugative DNA transfer family protein</fullName>
    </submittedName>
</protein>
<reference evidence="1 2" key="1">
    <citation type="submission" date="2019-05" db="EMBL/GenBank/DDBJ databases">
        <authorList>
            <person name="Lee S.D."/>
        </authorList>
    </citation>
    <scope>NUCLEOTIDE SEQUENCE [LARGE SCALE GENOMIC DNA]</scope>
    <source>
        <strain evidence="1 2">YC2-7</strain>
    </source>
</reference>
<reference evidence="1 2" key="2">
    <citation type="submission" date="2020-06" db="EMBL/GenBank/DDBJ databases">
        <title>Antribacter stalactiti gen. nov., sp. nov., a new member of the family Nacardiaceae isolated from a cave.</title>
        <authorList>
            <person name="Kim I.S."/>
        </authorList>
    </citation>
    <scope>NUCLEOTIDE SEQUENCE [LARGE SCALE GENOMIC DNA]</scope>
    <source>
        <strain evidence="1 2">YC2-7</strain>
    </source>
</reference>
<dbReference type="EMBL" id="VCQU01000011">
    <property type="protein sequence ID" value="NMN98454.1"/>
    <property type="molecule type" value="Genomic_DNA"/>
</dbReference>
<accession>A0A848KND6</accession>
<evidence type="ECO:0000313" key="2">
    <source>
        <dbReference type="Proteomes" id="UP000535543"/>
    </source>
</evidence>
<dbReference type="RefSeq" id="WP_169592820.1">
    <property type="nucleotide sequence ID" value="NZ_VCQU01000011.1"/>
</dbReference>
<dbReference type="SUPFAM" id="SSF52540">
    <property type="entry name" value="P-loop containing nucleoside triphosphate hydrolases"/>
    <property type="match status" value="1"/>
</dbReference>
<comment type="caution">
    <text evidence="1">The sequence shown here is derived from an EMBL/GenBank/DDBJ whole genome shotgun (WGS) entry which is preliminary data.</text>
</comment>
<organism evidence="1 2">
    <name type="scientific">Antrihabitans stalactiti</name>
    <dbReference type="NCBI Taxonomy" id="2584121"/>
    <lineage>
        <taxon>Bacteria</taxon>
        <taxon>Bacillati</taxon>
        <taxon>Actinomycetota</taxon>
        <taxon>Actinomycetes</taxon>
        <taxon>Mycobacteriales</taxon>
        <taxon>Nocardiaceae</taxon>
        <taxon>Antrihabitans</taxon>
    </lineage>
</organism>